<evidence type="ECO:0000313" key="2">
    <source>
        <dbReference type="EMBL" id="CAB4128965.1"/>
    </source>
</evidence>
<dbReference type="SUPFAM" id="SSF56784">
    <property type="entry name" value="HAD-like"/>
    <property type="match status" value="1"/>
</dbReference>
<evidence type="ECO:0000259" key="1">
    <source>
        <dbReference type="Pfam" id="PF25109"/>
    </source>
</evidence>
<dbReference type="Gene3D" id="3.40.50.1000">
    <property type="entry name" value="HAD superfamily/HAD-like"/>
    <property type="match status" value="1"/>
</dbReference>
<accession>A0A6J5L530</accession>
<protein>
    <submittedName>
        <fullName evidence="2">Acid phosphatase, class B-like</fullName>
    </submittedName>
</protein>
<dbReference type="InterPro" id="IPR056782">
    <property type="entry name" value="HAD_PNKP"/>
</dbReference>
<dbReference type="EMBL" id="LR796226">
    <property type="protein sequence ID" value="CAB4128965.1"/>
    <property type="molecule type" value="Genomic_DNA"/>
</dbReference>
<reference evidence="2" key="1">
    <citation type="submission" date="2020-04" db="EMBL/GenBank/DDBJ databases">
        <authorList>
            <person name="Chiriac C."/>
            <person name="Salcher M."/>
            <person name="Ghai R."/>
            <person name="Kavagutti S V."/>
        </authorList>
    </citation>
    <scope>NUCLEOTIDE SEQUENCE</scope>
</reference>
<name>A0A6J5L530_9CAUD</name>
<dbReference type="InterPro" id="IPR036412">
    <property type="entry name" value="HAD-like_sf"/>
</dbReference>
<gene>
    <name evidence="2" type="ORF">UFOVP111_118</name>
</gene>
<dbReference type="InterPro" id="IPR023214">
    <property type="entry name" value="HAD_sf"/>
</dbReference>
<organism evidence="2">
    <name type="scientific">uncultured Caudovirales phage</name>
    <dbReference type="NCBI Taxonomy" id="2100421"/>
    <lineage>
        <taxon>Viruses</taxon>
        <taxon>Duplodnaviria</taxon>
        <taxon>Heunggongvirae</taxon>
        <taxon>Uroviricota</taxon>
        <taxon>Caudoviricetes</taxon>
        <taxon>Peduoviridae</taxon>
        <taxon>Maltschvirus</taxon>
        <taxon>Maltschvirus maltsch</taxon>
    </lineage>
</organism>
<sequence>MSRNNEFEQQRALHKRHDTVLFDLDGTIADTMTYEKHHKGRKGKNQDFAQEALEVGVNQDILDKMHKARKNGKNVVILTARSAHYRDETKKWLSKNGVPHDSLIMRPTDNQKKDQVVKRELLEEDILPKFDVSKAYDDRKKNRRMFEKLGIDAKGVK</sequence>
<proteinExistence type="predicted"/>
<feature type="domain" description="Polynucleotide kinase PNKP phosphatase" evidence="1">
    <location>
        <begin position="18"/>
        <end position="153"/>
    </location>
</feature>
<dbReference type="Pfam" id="PF25109">
    <property type="entry name" value="HAD_PNKP"/>
    <property type="match status" value="1"/>
</dbReference>